<evidence type="ECO:0000313" key="3">
    <source>
        <dbReference type="Proteomes" id="UP000481288"/>
    </source>
</evidence>
<proteinExistence type="predicted"/>
<name>A0A7D8UNS9_9HELO</name>
<feature type="region of interest" description="Disordered" evidence="1">
    <location>
        <begin position="51"/>
        <end position="126"/>
    </location>
</feature>
<feature type="compositionally biased region" description="Basic and acidic residues" evidence="1">
    <location>
        <begin position="855"/>
        <end position="866"/>
    </location>
</feature>
<gene>
    <name evidence="2" type="ORF">LCER1_G005584</name>
</gene>
<dbReference type="OrthoDB" id="4925544at2759"/>
<keyword evidence="3" id="KW-1185">Reference proteome</keyword>
<dbReference type="EMBL" id="QGMG01000794">
    <property type="protein sequence ID" value="TVY51520.1"/>
    <property type="molecule type" value="Genomic_DNA"/>
</dbReference>
<evidence type="ECO:0000256" key="1">
    <source>
        <dbReference type="SAM" id="MobiDB-lite"/>
    </source>
</evidence>
<evidence type="ECO:0000313" key="2">
    <source>
        <dbReference type="EMBL" id="TVY51520.1"/>
    </source>
</evidence>
<sequence>MASPSEIPYCPDSDPNTPTPQTTASSSQLRFPAPAADERVSNWVESIAASNMSARSEDGSILGESTYEFIDTDTESRDDNATESIASTDFGRPEDDVASLADTERSGEDSGDEDNSEGAPIPTFPGLDEVAEAFDTPTIGRNSAVLLEEHEIPLTQSIEFEEPFSLGAENVSVKHTVADFQEEHTARIVEAMKLPSPPQRLVVTIRQTMTKQGLSTRDPLRILYVGSHSAKQDIIHKLASSVTASVEGAKKLRHSSSQLYNVVPVSAFGSERTPEIELMHSSGYQIKVEDCTYASTLKFEDDPQKPDVLKLTLDDNVSHHSVPDGPGFIVEPHWELPHIAVFYCSDGDDVVAKRTRSITRKFMSRHGVPSITISHRQLFDRTQPMSLDQHSIHMCLESRASNGRGTIIHQRLPIDLASFLNIDARQMNRNLAYLTGLHEPLAETENMMGSPKRAEIQSSNTPDVEKTSYSVSDSVSFIRNRNGAEWRALLPVGLLLISVFTAVLTGIPSYRFSSKPAISINSKVMSTIPISSTLPAAQSSLVQSITSQTAKASTSTRTITVTHAQSSGPNSLSLLPSMELGKMAQEVHSRPKTVNKSPCSAEILGDREILIRIPSATKLSWLTKEAMSVNITRGNATVDTERAYSSDEGIVLLLPKKEAYGVLNISIITTRKPRVNETFQVDFGTFASQTWQALMDKMWSVFPEEMHLVDPAIFGNLRSSFDEMTEEARAQSHSAWSIMEEARRLAMEQASSAGEGMTDIAKRWSLEAAKRSAILSKEIGIQISDAEAMILKQLGGLNHMQDPVKAGIFKAQVQAKLMWLKMQGKEEEYKGYAKAAFEAIHSPEEYKTPKSRKSTRGEPKKKITDQWVKKDAERLARKAARWEELAAKKASKAGKKPA</sequence>
<comment type="caution">
    <text evidence="2">The sequence shown here is derived from an EMBL/GenBank/DDBJ whole genome shotgun (WGS) entry which is preliminary data.</text>
</comment>
<feature type="region of interest" description="Disordered" evidence="1">
    <location>
        <begin position="843"/>
        <end position="866"/>
    </location>
</feature>
<organism evidence="2 3">
    <name type="scientific">Lachnellula cervina</name>
    <dbReference type="NCBI Taxonomy" id="1316786"/>
    <lineage>
        <taxon>Eukaryota</taxon>
        <taxon>Fungi</taxon>
        <taxon>Dikarya</taxon>
        <taxon>Ascomycota</taxon>
        <taxon>Pezizomycotina</taxon>
        <taxon>Leotiomycetes</taxon>
        <taxon>Helotiales</taxon>
        <taxon>Lachnaceae</taxon>
        <taxon>Lachnellula</taxon>
    </lineage>
</organism>
<feature type="compositionally biased region" description="Low complexity" evidence="1">
    <location>
        <begin position="19"/>
        <end position="28"/>
    </location>
</feature>
<dbReference type="AlphaFoldDB" id="A0A7D8UNS9"/>
<feature type="region of interest" description="Disordered" evidence="1">
    <location>
        <begin position="1"/>
        <end position="37"/>
    </location>
</feature>
<accession>A0A7D8UNS9</accession>
<reference evidence="2 3" key="1">
    <citation type="submission" date="2018-05" db="EMBL/GenBank/DDBJ databases">
        <title>Whole genome sequencing for identification of molecular markers to develop diagnostic detection tools for the regulated plant pathogen Lachnellula willkommii.</title>
        <authorList>
            <person name="Giroux E."/>
            <person name="Bilodeau G."/>
        </authorList>
    </citation>
    <scope>NUCLEOTIDE SEQUENCE [LARGE SCALE GENOMIC DNA]</scope>
    <source>
        <strain evidence="2 3">CBS 625.97</strain>
    </source>
</reference>
<dbReference type="Proteomes" id="UP000481288">
    <property type="component" value="Unassembled WGS sequence"/>
</dbReference>
<protein>
    <submittedName>
        <fullName evidence="2">Uncharacterized protein</fullName>
    </submittedName>
</protein>